<dbReference type="CDD" id="cd03469">
    <property type="entry name" value="Rieske_RO_Alpha_N"/>
    <property type="match status" value="1"/>
</dbReference>
<dbReference type="GO" id="GO:0051537">
    <property type="term" value="F:2 iron, 2 sulfur cluster binding"/>
    <property type="evidence" value="ECO:0007669"/>
    <property type="project" value="UniProtKB-KW"/>
</dbReference>
<dbReference type="Gene3D" id="2.102.10.10">
    <property type="entry name" value="Rieske [2Fe-2S] iron-sulphur domain"/>
    <property type="match status" value="1"/>
</dbReference>
<dbReference type="RefSeq" id="WP_024778794.1">
    <property type="nucleotide sequence ID" value="NZ_CP014262.1"/>
</dbReference>
<evidence type="ECO:0000313" key="8">
    <source>
        <dbReference type="EMBL" id="RMM52407.1"/>
    </source>
</evidence>
<dbReference type="PRINTS" id="PR00090">
    <property type="entry name" value="RNGDIOXGNASE"/>
</dbReference>
<dbReference type="PANTHER" id="PTHR43756">
    <property type="entry name" value="CHOLINE MONOOXYGENASE, CHLOROPLASTIC"/>
    <property type="match status" value="1"/>
</dbReference>
<evidence type="ECO:0000256" key="3">
    <source>
        <dbReference type="ARBA" id="ARBA00022723"/>
    </source>
</evidence>
<dbReference type="KEGG" id="pcg:AXG94_26200"/>
<dbReference type="GO" id="GO:0005506">
    <property type="term" value="F:iron ion binding"/>
    <property type="evidence" value="ECO:0007669"/>
    <property type="project" value="InterPro"/>
</dbReference>
<evidence type="ECO:0000256" key="1">
    <source>
        <dbReference type="ARBA" id="ARBA00001962"/>
    </source>
</evidence>
<accession>A0A3M3ERZ9</accession>
<keyword evidence="2" id="KW-0001">2Fe-2S</keyword>
<name>A0A3M3ERZ9_9PSED</name>
<dbReference type="SUPFAM" id="SSF50022">
    <property type="entry name" value="ISP domain"/>
    <property type="match status" value="1"/>
</dbReference>
<organism evidence="8 9">
    <name type="scientific">Pseudomonas corrugata</name>
    <dbReference type="NCBI Taxonomy" id="47879"/>
    <lineage>
        <taxon>Bacteria</taxon>
        <taxon>Pseudomonadati</taxon>
        <taxon>Pseudomonadota</taxon>
        <taxon>Gammaproteobacteria</taxon>
        <taxon>Pseudomonadales</taxon>
        <taxon>Pseudomonadaceae</taxon>
        <taxon>Pseudomonas</taxon>
    </lineage>
</organism>
<evidence type="ECO:0000256" key="6">
    <source>
        <dbReference type="ARBA" id="ARBA00023014"/>
    </source>
</evidence>
<dbReference type="Pfam" id="PF00848">
    <property type="entry name" value="Ring_hydroxyl_A"/>
    <property type="match status" value="1"/>
</dbReference>
<comment type="cofactor">
    <cofactor evidence="1">
        <name>Fe cation</name>
        <dbReference type="ChEBI" id="CHEBI:24875"/>
    </cofactor>
</comment>
<evidence type="ECO:0000256" key="4">
    <source>
        <dbReference type="ARBA" id="ARBA00023002"/>
    </source>
</evidence>
<feature type="domain" description="Rieske" evidence="7">
    <location>
        <begin position="45"/>
        <end position="149"/>
    </location>
</feature>
<dbReference type="AlphaFoldDB" id="A0A3M3ERZ9"/>
<dbReference type="SUPFAM" id="SSF55961">
    <property type="entry name" value="Bet v1-like"/>
    <property type="match status" value="1"/>
</dbReference>
<reference evidence="8 9" key="1">
    <citation type="submission" date="2018-08" db="EMBL/GenBank/DDBJ databases">
        <title>Recombination of ecologically and evolutionarily significant loci maintains genetic cohesion in the Pseudomonas syringae species complex.</title>
        <authorList>
            <person name="Dillon M."/>
            <person name="Thakur S."/>
            <person name="Almeida R.N.D."/>
            <person name="Weir B.S."/>
            <person name="Guttman D.S."/>
        </authorList>
    </citation>
    <scope>NUCLEOTIDE SEQUENCE [LARGE SCALE GENOMIC DNA]</scope>
    <source>
        <strain evidence="8 9">NCPPB2445</strain>
    </source>
</reference>
<dbReference type="Pfam" id="PF00355">
    <property type="entry name" value="Rieske"/>
    <property type="match status" value="1"/>
</dbReference>
<dbReference type="Gene3D" id="3.90.380.10">
    <property type="entry name" value="Naphthalene 1,2-dioxygenase Alpha Subunit, Chain A, domain 1"/>
    <property type="match status" value="1"/>
</dbReference>
<dbReference type="CDD" id="cd08884">
    <property type="entry name" value="RHO_alpha_C_GbcA-like"/>
    <property type="match status" value="1"/>
</dbReference>
<evidence type="ECO:0000313" key="9">
    <source>
        <dbReference type="Proteomes" id="UP000270661"/>
    </source>
</evidence>
<dbReference type="GeneID" id="55647902"/>
<sequence>MNKPTSVIDLIQKRKARHALPRELYIEPEVFRQDLEQIWHKDWIFAGHTFEIEKPGQYLTLQIGDYPILIIRDKSGQVRAFHNACRHRGSKVCEHAQGKVAKLVCPYHKWTFELDGSLLFAGNMGADFDRTQYDLKPVHCEIVHTYIYVCVADKAPEFDSFRNSVSPFIAPHFLDNCKVAFESNLVEKGNWKLVFENNRECFHCDGTHPELMNSFVENLSVAGVGGEDDPELTAHWHRCETAGMPSKLVMDPNGRFRMTRIPLSAGAVSYTMDGKPAVAGRLDKSGEPDIGALLYFNYPSTWNHFLGDHALSFRVLPIGPGETLVTTKWLVPSTAVEGVDYDIDRLTKVWLATNDQDRRLVEGTQAGVTSPTYEPGPFSDIAENGVCQFDDWYCETMLTRLRVQIPLKPVD</sequence>
<keyword evidence="6" id="KW-0411">Iron-sulfur</keyword>
<dbReference type="PROSITE" id="PS51296">
    <property type="entry name" value="RIESKE"/>
    <property type="match status" value="1"/>
</dbReference>
<evidence type="ECO:0000256" key="2">
    <source>
        <dbReference type="ARBA" id="ARBA00022714"/>
    </source>
</evidence>
<gene>
    <name evidence="8" type="ORF">ALQ77_03702</name>
</gene>
<comment type="caution">
    <text evidence="8">The sequence shown here is derived from an EMBL/GenBank/DDBJ whole genome shotgun (WGS) entry which is preliminary data.</text>
</comment>
<dbReference type="PANTHER" id="PTHR43756:SF5">
    <property type="entry name" value="CHOLINE MONOOXYGENASE, CHLOROPLASTIC"/>
    <property type="match status" value="1"/>
</dbReference>
<dbReference type="GO" id="GO:0016491">
    <property type="term" value="F:oxidoreductase activity"/>
    <property type="evidence" value="ECO:0007669"/>
    <property type="project" value="UniProtKB-KW"/>
</dbReference>
<evidence type="ECO:0000259" key="7">
    <source>
        <dbReference type="PROSITE" id="PS51296"/>
    </source>
</evidence>
<keyword evidence="4" id="KW-0560">Oxidoreductase</keyword>
<dbReference type="STRING" id="47879.AXG94_26200"/>
<keyword evidence="5" id="KW-0408">Iron</keyword>
<dbReference type="OrthoDB" id="9769355at2"/>
<dbReference type="InterPro" id="IPR017941">
    <property type="entry name" value="Rieske_2Fe-2S"/>
</dbReference>
<dbReference type="InterPro" id="IPR001663">
    <property type="entry name" value="Rng_hydr_dOase-A"/>
</dbReference>
<dbReference type="InterPro" id="IPR015879">
    <property type="entry name" value="Ring_hydroxy_dOase_asu_C_dom"/>
</dbReference>
<evidence type="ECO:0000256" key="5">
    <source>
        <dbReference type="ARBA" id="ARBA00023004"/>
    </source>
</evidence>
<dbReference type="Proteomes" id="UP000270661">
    <property type="component" value="Unassembled WGS sequence"/>
</dbReference>
<protein>
    <recommendedName>
        <fullName evidence="7">Rieske domain-containing protein</fullName>
    </recommendedName>
</protein>
<proteinExistence type="predicted"/>
<keyword evidence="3" id="KW-0479">Metal-binding</keyword>
<dbReference type="InterPro" id="IPR036922">
    <property type="entry name" value="Rieske_2Fe-2S_sf"/>
</dbReference>
<dbReference type="EMBL" id="RBOJ01000047">
    <property type="protein sequence ID" value="RMM52407.1"/>
    <property type="molecule type" value="Genomic_DNA"/>
</dbReference>
<keyword evidence="9" id="KW-1185">Reference proteome</keyword>